<dbReference type="Gene3D" id="3.40.1280.10">
    <property type="match status" value="1"/>
</dbReference>
<evidence type="ECO:0000256" key="2">
    <source>
        <dbReference type="ARBA" id="ARBA00022679"/>
    </source>
</evidence>
<dbReference type="GO" id="GO:0003723">
    <property type="term" value="F:RNA binding"/>
    <property type="evidence" value="ECO:0007669"/>
    <property type="project" value="InterPro"/>
</dbReference>
<name>A0A2M7XFC9_9BACT</name>
<evidence type="ECO:0000313" key="5">
    <source>
        <dbReference type="Proteomes" id="UP000231263"/>
    </source>
</evidence>
<dbReference type="InterPro" id="IPR029028">
    <property type="entry name" value="Alpha/beta_knot_MTases"/>
</dbReference>
<dbReference type="AlphaFoldDB" id="A0A2M7XFC9"/>
<keyword evidence="2 4" id="KW-0808">Transferase</keyword>
<dbReference type="InterPro" id="IPR029026">
    <property type="entry name" value="tRNA_m1G_MTases_N"/>
</dbReference>
<dbReference type="GO" id="GO:0008173">
    <property type="term" value="F:RNA methyltransferase activity"/>
    <property type="evidence" value="ECO:0007669"/>
    <property type="project" value="InterPro"/>
</dbReference>
<dbReference type="InterPro" id="IPR004441">
    <property type="entry name" value="rRNA_MeTrfase_TrmH"/>
</dbReference>
<accession>A0A2M7XFC9</accession>
<dbReference type="SUPFAM" id="SSF75217">
    <property type="entry name" value="alpha/beta knot"/>
    <property type="match status" value="1"/>
</dbReference>
<evidence type="ECO:0000259" key="3">
    <source>
        <dbReference type="Pfam" id="PF00588"/>
    </source>
</evidence>
<feature type="domain" description="tRNA/rRNA methyltransferase SpoU type" evidence="3">
    <location>
        <begin position="34"/>
        <end position="178"/>
    </location>
</feature>
<dbReference type="InterPro" id="IPR001537">
    <property type="entry name" value="SpoU_MeTrfase"/>
</dbReference>
<dbReference type="EMBL" id="PFWT01000009">
    <property type="protein sequence ID" value="PJA46590.1"/>
    <property type="molecule type" value="Genomic_DNA"/>
</dbReference>
<organism evidence="4 5">
    <name type="scientific">Candidatus Uhrbacteria bacterium CG_4_9_14_3_um_filter_41_35</name>
    <dbReference type="NCBI Taxonomy" id="1975034"/>
    <lineage>
        <taxon>Bacteria</taxon>
        <taxon>Candidatus Uhriibacteriota</taxon>
    </lineage>
</organism>
<protein>
    <submittedName>
        <fullName evidence="4">RNA methyltransferase</fullName>
    </submittedName>
</protein>
<dbReference type="Pfam" id="PF00588">
    <property type="entry name" value="SpoU_methylase"/>
    <property type="match status" value="1"/>
</dbReference>
<reference evidence="5" key="1">
    <citation type="submission" date="2017-09" db="EMBL/GenBank/DDBJ databases">
        <title>Depth-based differentiation of microbial function through sediment-hosted aquifers and enrichment of novel symbionts in the deep terrestrial subsurface.</title>
        <authorList>
            <person name="Probst A.J."/>
            <person name="Ladd B."/>
            <person name="Jarett J.K."/>
            <person name="Geller-Mcgrath D.E."/>
            <person name="Sieber C.M.K."/>
            <person name="Emerson J.B."/>
            <person name="Anantharaman K."/>
            <person name="Thomas B.C."/>
            <person name="Malmstrom R."/>
            <person name="Stieglmeier M."/>
            <person name="Klingl A."/>
            <person name="Woyke T."/>
            <person name="Ryan C.M."/>
            <person name="Banfield J.F."/>
        </authorList>
    </citation>
    <scope>NUCLEOTIDE SEQUENCE [LARGE SCALE GENOMIC DNA]</scope>
</reference>
<dbReference type="Proteomes" id="UP000231263">
    <property type="component" value="Unassembled WGS sequence"/>
</dbReference>
<proteinExistence type="predicted"/>
<dbReference type="GO" id="GO:0005829">
    <property type="term" value="C:cytosol"/>
    <property type="evidence" value="ECO:0007669"/>
    <property type="project" value="TreeGrafter"/>
</dbReference>
<sequence>MVLLYFSQENSDILVFCCVYLLTQLRNKFMLFAMIVIAHNIRSMHNVGSIFRNAGAFNVEKLYLTGITARPPRKEISKVALGAEDLIAWEGGDINTVIQKVKEAGYKVFGLEQGEGSIKLGTAQSSELAKSNKLAVVLGNEVEGIDQNTVALLDGLFEIEMGKKRSLNVSVASGIAMYELTKITD</sequence>
<dbReference type="GO" id="GO:0006396">
    <property type="term" value="P:RNA processing"/>
    <property type="evidence" value="ECO:0007669"/>
    <property type="project" value="InterPro"/>
</dbReference>
<dbReference type="PANTHER" id="PTHR46429:SF1">
    <property type="entry name" value="23S RRNA (GUANOSINE-2'-O-)-METHYLTRANSFERASE RLMB"/>
    <property type="match status" value="1"/>
</dbReference>
<dbReference type="PANTHER" id="PTHR46429">
    <property type="entry name" value="23S RRNA (GUANOSINE-2'-O-)-METHYLTRANSFERASE RLMB"/>
    <property type="match status" value="1"/>
</dbReference>
<keyword evidence="1 4" id="KW-0489">Methyltransferase</keyword>
<comment type="caution">
    <text evidence="4">The sequence shown here is derived from an EMBL/GenBank/DDBJ whole genome shotgun (WGS) entry which is preliminary data.</text>
</comment>
<evidence type="ECO:0000313" key="4">
    <source>
        <dbReference type="EMBL" id="PJA46590.1"/>
    </source>
</evidence>
<evidence type="ECO:0000256" key="1">
    <source>
        <dbReference type="ARBA" id="ARBA00022603"/>
    </source>
</evidence>
<dbReference type="GO" id="GO:0032259">
    <property type="term" value="P:methylation"/>
    <property type="evidence" value="ECO:0007669"/>
    <property type="project" value="UniProtKB-KW"/>
</dbReference>
<gene>
    <name evidence="4" type="ORF">CO173_02370</name>
</gene>